<sequence>MKRIWVDIVGPLPVTDSGNKYVLSVMDYFTKWPEAYTLPDQEAETVAEALLEGMVCRFGTPQTIQGDQWRNFELRVFADLCHRLGINKTRTTPLHPQSDGLVERFNRTLVQQLAIITSKHQRDWDKRLPLVLMACRSAVQESTACTPALLMLGRELRTPPALAFGLPPDTPAAQPGREYARRLQDRLETAHDFARVQLQNAGARQRRNYDLQHKGRHLDSGELVWVYSPQRKKGRCPKLDKREQAPRFAQPGSFEYEYAMRWKALMEMEKQQYEMVDRNMKEAQEKLEAEMEAARHEHQVMLMRQDLLRRQEELRRMEEQHNAEVQKRKQAELRQEEERRRREEEMVKRQQDGFRGGFPDSREQEIRMHMGGMNRNSLGGGPGPAGAAENAGMMPGGPGGNNGNMPGGGGGPGGFARGLPNPGDYGPNKQRRF</sequence>
<dbReference type="InterPro" id="IPR012337">
    <property type="entry name" value="RNaseH-like_sf"/>
</dbReference>
<organism evidence="3 4">
    <name type="scientific">Perca fluviatilis</name>
    <name type="common">European perch</name>
    <dbReference type="NCBI Taxonomy" id="8168"/>
    <lineage>
        <taxon>Eukaryota</taxon>
        <taxon>Metazoa</taxon>
        <taxon>Chordata</taxon>
        <taxon>Craniata</taxon>
        <taxon>Vertebrata</taxon>
        <taxon>Euteleostomi</taxon>
        <taxon>Actinopterygii</taxon>
        <taxon>Neopterygii</taxon>
        <taxon>Teleostei</taxon>
        <taxon>Neoteleostei</taxon>
        <taxon>Acanthomorphata</taxon>
        <taxon>Eupercaria</taxon>
        <taxon>Perciformes</taxon>
        <taxon>Percoidei</taxon>
        <taxon>Percidae</taxon>
        <taxon>Percinae</taxon>
        <taxon>Perca</taxon>
    </lineage>
</organism>
<feature type="domain" description="Integrase catalytic" evidence="2">
    <location>
        <begin position="1"/>
        <end position="155"/>
    </location>
</feature>
<feature type="compositionally biased region" description="Basic and acidic residues" evidence="1">
    <location>
        <begin position="318"/>
        <end position="352"/>
    </location>
</feature>
<dbReference type="FunFam" id="3.30.420.10:FF:000032">
    <property type="entry name" value="Retrovirus-related Pol polyprotein from transposon 297-like Protein"/>
    <property type="match status" value="1"/>
</dbReference>
<feature type="compositionally biased region" description="Gly residues" evidence="1">
    <location>
        <begin position="394"/>
        <end position="416"/>
    </location>
</feature>
<dbReference type="InterPro" id="IPR050951">
    <property type="entry name" value="Retrovirus_Pol_polyprotein"/>
</dbReference>
<dbReference type="Gene3D" id="6.10.250.1170">
    <property type="match status" value="1"/>
</dbReference>
<accession>A0A6A5FL87</accession>
<dbReference type="Pfam" id="PF08075">
    <property type="entry name" value="NOPS"/>
    <property type="match status" value="1"/>
</dbReference>
<dbReference type="EMBL" id="VHII01000006">
    <property type="protein sequence ID" value="KAF1389802.1"/>
    <property type="molecule type" value="Genomic_DNA"/>
</dbReference>
<dbReference type="PANTHER" id="PTHR37984:SF15">
    <property type="entry name" value="INTEGRASE CATALYTIC DOMAIN-CONTAINING PROTEIN"/>
    <property type="match status" value="1"/>
</dbReference>
<dbReference type="Gene3D" id="3.30.420.10">
    <property type="entry name" value="Ribonuclease H-like superfamily/Ribonuclease H"/>
    <property type="match status" value="1"/>
</dbReference>
<dbReference type="PROSITE" id="PS50994">
    <property type="entry name" value="INTEGRASE"/>
    <property type="match status" value="1"/>
</dbReference>
<dbReference type="InterPro" id="IPR001584">
    <property type="entry name" value="Integrase_cat-core"/>
</dbReference>
<comment type="caution">
    <text evidence="3">The sequence shown here is derived from an EMBL/GenBank/DDBJ whole genome shotgun (WGS) entry which is preliminary data.</text>
</comment>
<evidence type="ECO:0000313" key="3">
    <source>
        <dbReference type="EMBL" id="KAF1389802.1"/>
    </source>
</evidence>
<evidence type="ECO:0000259" key="2">
    <source>
        <dbReference type="PROSITE" id="PS50994"/>
    </source>
</evidence>
<dbReference type="Proteomes" id="UP000465112">
    <property type="component" value="Chromosome 6"/>
</dbReference>
<dbReference type="InterPro" id="IPR012975">
    <property type="entry name" value="NOPS"/>
</dbReference>
<reference evidence="3 4" key="1">
    <citation type="submission" date="2019-06" db="EMBL/GenBank/DDBJ databases">
        <title>A chromosome-scale genome assembly of the European perch, Perca fluviatilis.</title>
        <authorList>
            <person name="Roques C."/>
            <person name="Zahm M."/>
            <person name="Cabau C."/>
            <person name="Klopp C."/>
            <person name="Bouchez O."/>
            <person name="Donnadieu C."/>
            <person name="Kuhl H."/>
            <person name="Gislard M."/>
            <person name="Guendouz S."/>
            <person name="Journot L."/>
            <person name="Haffray P."/>
            <person name="Bestin A."/>
            <person name="Morvezen R."/>
            <person name="Feron R."/>
            <person name="Wen M."/>
            <person name="Jouanno E."/>
            <person name="Herpin A."/>
            <person name="Schartl M."/>
            <person name="Postlethwait J."/>
            <person name="Schaerlinger B."/>
            <person name="Chardard D."/>
            <person name="Lecocq T."/>
            <person name="Poncet C."/>
            <person name="Jaffrelo L."/>
            <person name="Lampietro C."/>
            <person name="Guiguen Y."/>
        </authorList>
    </citation>
    <scope>NUCLEOTIDE SEQUENCE [LARGE SCALE GENOMIC DNA]</scope>
    <source>
        <tissue evidence="3">Blood</tissue>
    </source>
</reference>
<evidence type="ECO:0000256" key="1">
    <source>
        <dbReference type="SAM" id="MobiDB-lite"/>
    </source>
</evidence>
<gene>
    <name evidence="3" type="ORF">PFLUV_G00077320</name>
</gene>
<dbReference type="SUPFAM" id="SSF53098">
    <property type="entry name" value="Ribonuclease H-like"/>
    <property type="match status" value="1"/>
</dbReference>
<dbReference type="PANTHER" id="PTHR37984">
    <property type="entry name" value="PROTEIN CBG26694"/>
    <property type="match status" value="1"/>
</dbReference>
<dbReference type="GO" id="GO:0015074">
    <property type="term" value="P:DNA integration"/>
    <property type="evidence" value="ECO:0007669"/>
    <property type="project" value="InterPro"/>
</dbReference>
<protein>
    <recommendedName>
        <fullName evidence="2">Integrase catalytic domain-containing protein</fullName>
    </recommendedName>
</protein>
<dbReference type="InterPro" id="IPR036397">
    <property type="entry name" value="RNaseH_sf"/>
</dbReference>
<name>A0A6A5FL87_PERFL</name>
<dbReference type="Pfam" id="PF00665">
    <property type="entry name" value="rve"/>
    <property type="match status" value="1"/>
</dbReference>
<dbReference type="GO" id="GO:0003676">
    <property type="term" value="F:nucleic acid binding"/>
    <property type="evidence" value="ECO:0007669"/>
    <property type="project" value="InterPro"/>
</dbReference>
<feature type="region of interest" description="Disordered" evidence="1">
    <location>
        <begin position="318"/>
        <end position="433"/>
    </location>
</feature>
<evidence type="ECO:0000313" key="4">
    <source>
        <dbReference type="Proteomes" id="UP000465112"/>
    </source>
</evidence>
<proteinExistence type="predicted"/>
<keyword evidence="4" id="KW-1185">Reference proteome</keyword>
<dbReference type="AlphaFoldDB" id="A0A6A5FL87"/>